<dbReference type="GO" id="GO:0042277">
    <property type="term" value="F:peptide binding"/>
    <property type="evidence" value="ECO:0007669"/>
    <property type="project" value="TreeGrafter"/>
</dbReference>
<dbReference type="GO" id="GO:0043171">
    <property type="term" value="P:peptide catabolic process"/>
    <property type="evidence" value="ECO:0007669"/>
    <property type="project" value="TreeGrafter"/>
</dbReference>
<sequence>MCFQYSNDDNAVLRSFKYVSLHDRAINSEISFTSSVHLSNYFESQSHIYYTKASKMLSMIRKYVGEIAFDRAIKGYLRKNAYGNGDTLDIIGHLIREFDGDKNLLHTMLHEWIYQPGKAILFVSRKKDEVIIKQMRFTSTFFDEQLR</sequence>
<organism evidence="2 3">
    <name type="scientific">Pristionchus fissidentatus</name>
    <dbReference type="NCBI Taxonomy" id="1538716"/>
    <lineage>
        <taxon>Eukaryota</taxon>
        <taxon>Metazoa</taxon>
        <taxon>Ecdysozoa</taxon>
        <taxon>Nematoda</taxon>
        <taxon>Chromadorea</taxon>
        <taxon>Rhabditida</taxon>
        <taxon>Rhabditina</taxon>
        <taxon>Diplogasteromorpha</taxon>
        <taxon>Diplogasteroidea</taxon>
        <taxon>Neodiplogasteridae</taxon>
        <taxon>Pristionchus</taxon>
    </lineage>
</organism>
<dbReference type="GO" id="GO:0070006">
    <property type="term" value="F:metalloaminopeptidase activity"/>
    <property type="evidence" value="ECO:0007669"/>
    <property type="project" value="TreeGrafter"/>
</dbReference>
<dbReference type="GO" id="GO:0008270">
    <property type="term" value="F:zinc ion binding"/>
    <property type="evidence" value="ECO:0007669"/>
    <property type="project" value="InterPro"/>
</dbReference>
<dbReference type="Pfam" id="PF01433">
    <property type="entry name" value="Peptidase_M1"/>
    <property type="match status" value="1"/>
</dbReference>
<name>A0AAV5V431_9BILA</name>
<keyword evidence="3" id="KW-1185">Reference proteome</keyword>
<dbReference type="GO" id="GO:0006508">
    <property type="term" value="P:proteolysis"/>
    <property type="evidence" value="ECO:0007669"/>
    <property type="project" value="TreeGrafter"/>
</dbReference>
<dbReference type="PANTHER" id="PTHR11533">
    <property type="entry name" value="PROTEASE M1 ZINC METALLOPROTEASE"/>
    <property type="match status" value="1"/>
</dbReference>
<evidence type="ECO:0000313" key="3">
    <source>
        <dbReference type="Proteomes" id="UP001432322"/>
    </source>
</evidence>
<dbReference type="Proteomes" id="UP001432322">
    <property type="component" value="Unassembled WGS sequence"/>
</dbReference>
<proteinExistence type="predicted"/>
<dbReference type="InterPro" id="IPR014782">
    <property type="entry name" value="Peptidase_M1_dom"/>
</dbReference>
<gene>
    <name evidence="2" type="ORF">PFISCL1PPCAC_4567</name>
</gene>
<evidence type="ECO:0000259" key="1">
    <source>
        <dbReference type="Pfam" id="PF01433"/>
    </source>
</evidence>
<dbReference type="GO" id="GO:0005737">
    <property type="term" value="C:cytoplasm"/>
    <property type="evidence" value="ECO:0007669"/>
    <property type="project" value="TreeGrafter"/>
</dbReference>
<feature type="non-terminal residue" evidence="2">
    <location>
        <position position="147"/>
    </location>
</feature>
<dbReference type="SUPFAM" id="SSF55486">
    <property type="entry name" value="Metalloproteases ('zincins'), catalytic domain"/>
    <property type="match status" value="1"/>
</dbReference>
<dbReference type="AlphaFoldDB" id="A0AAV5V431"/>
<dbReference type="InterPro" id="IPR027268">
    <property type="entry name" value="Peptidase_M4/M1_CTD_sf"/>
</dbReference>
<accession>A0AAV5V431</accession>
<dbReference type="GO" id="GO:0005615">
    <property type="term" value="C:extracellular space"/>
    <property type="evidence" value="ECO:0007669"/>
    <property type="project" value="TreeGrafter"/>
</dbReference>
<dbReference type="InterPro" id="IPR050344">
    <property type="entry name" value="Peptidase_M1_aminopeptidases"/>
</dbReference>
<dbReference type="GO" id="GO:0016020">
    <property type="term" value="C:membrane"/>
    <property type="evidence" value="ECO:0007669"/>
    <property type="project" value="TreeGrafter"/>
</dbReference>
<reference evidence="2" key="1">
    <citation type="submission" date="2023-10" db="EMBL/GenBank/DDBJ databases">
        <title>Genome assembly of Pristionchus species.</title>
        <authorList>
            <person name="Yoshida K."/>
            <person name="Sommer R.J."/>
        </authorList>
    </citation>
    <scope>NUCLEOTIDE SEQUENCE</scope>
    <source>
        <strain evidence="2">RS5133</strain>
    </source>
</reference>
<evidence type="ECO:0000313" key="2">
    <source>
        <dbReference type="EMBL" id="GMT13270.1"/>
    </source>
</evidence>
<comment type="caution">
    <text evidence="2">The sequence shown here is derived from an EMBL/GenBank/DDBJ whole genome shotgun (WGS) entry which is preliminary data.</text>
</comment>
<feature type="domain" description="Peptidase M1 membrane alanine aminopeptidase" evidence="1">
    <location>
        <begin position="35"/>
        <end position="112"/>
    </location>
</feature>
<dbReference type="Gene3D" id="1.10.390.10">
    <property type="entry name" value="Neutral Protease Domain 2"/>
    <property type="match status" value="1"/>
</dbReference>
<dbReference type="PANTHER" id="PTHR11533:SF299">
    <property type="entry name" value="AMINOPEPTIDASE"/>
    <property type="match status" value="1"/>
</dbReference>
<dbReference type="EMBL" id="BTSY01000002">
    <property type="protein sequence ID" value="GMT13270.1"/>
    <property type="molecule type" value="Genomic_DNA"/>
</dbReference>
<protein>
    <recommendedName>
        <fullName evidence="1">Peptidase M1 membrane alanine aminopeptidase domain-containing protein</fullName>
    </recommendedName>
</protein>